<accession>A0A1R0GNX8</accession>
<protein>
    <submittedName>
        <fullName evidence="6">Glycerol uptake/efflux facilitator protein</fullName>
    </submittedName>
</protein>
<dbReference type="Proteomes" id="UP000187455">
    <property type="component" value="Unassembled WGS sequence"/>
</dbReference>
<feature type="transmembrane region" description="Helical" evidence="5">
    <location>
        <begin position="46"/>
        <end position="66"/>
    </location>
</feature>
<evidence type="ECO:0000256" key="2">
    <source>
        <dbReference type="ARBA" id="ARBA00022692"/>
    </source>
</evidence>
<dbReference type="GO" id="GO:0016020">
    <property type="term" value="C:membrane"/>
    <property type="evidence" value="ECO:0007669"/>
    <property type="project" value="UniProtKB-SubCell"/>
</dbReference>
<gene>
    <name evidence="6" type="ORF">AYI68_g7370</name>
</gene>
<comment type="caution">
    <text evidence="6">The sequence shown here is derived from an EMBL/GenBank/DDBJ whole genome shotgun (WGS) entry which is preliminary data.</text>
</comment>
<dbReference type="InterPro" id="IPR000425">
    <property type="entry name" value="MIP"/>
</dbReference>
<keyword evidence="2 5" id="KW-0812">Transmembrane</keyword>
<dbReference type="STRING" id="133383.A0A1R0GNX8"/>
<proteinExistence type="predicted"/>
<evidence type="ECO:0000313" key="6">
    <source>
        <dbReference type="EMBL" id="OLY78578.1"/>
    </source>
</evidence>
<evidence type="ECO:0000256" key="3">
    <source>
        <dbReference type="ARBA" id="ARBA00022989"/>
    </source>
</evidence>
<name>A0A1R0GNX8_9FUNG</name>
<dbReference type="EMBL" id="LSSL01006026">
    <property type="protein sequence ID" value="OLY78578.1"/>
    <property type="molecule type" value="Genomic_DNA"/>
</dbReference>
<evidence type="ECO:0000256" key="5">
    <source>
        <dbReference type="SAM" id="Phobius"/>
    </source>
</evidence>
<organism evidence="6 7">
    <name type="scientific">Smittium mucronatum</name>
    <dbReference type="NCBI Taxonomy" id="133383"/>
    <lineage>
        <taxon>Eukaryota</taxon>
        <taxon>Fungi</taxon>
        <taxon>Fungi incertae sedis</taxon>
        <taxon>Zoopagomycota</taxon>
        <taxon>Kickxellomycotina</taxon>
        <taxon>Harpellomycetes</taxon>
        <taxon>Harpellales</taxon>
        <taxon>Legeriomycetaceae</taxon>
        <taxon>Smittium</taxon>
    </lineage>
</organism>
<dbReference type="InterPro" id="IPR023271">
    <property type="entry name" value="Aquaporin-like"/>
</dbReference>
<evidence type="ECO:0000256" key="1">
    <source>
        <dbReference type="ARBA" id="ARBA00004141"/>
    </source>
</evidence>
<dbReference type="Gene3D" id="1.20.1080.10">
    <property type="entry name" value="Glycerol uptake facilitator protein"/>
    <property type="match status" value="1"/>
</dbReference>
<dbReference type="SUPFAM" id="SSF81338">
    <property type="entry name" value="Aquaporin-like"/>
    <property type="match status" value="1"/>
</dbReference>
<sequence length="84" mass="8998">MVGVGYGIGNCLGLFLPAGIYRLHLNPVLTVAHVVYKGYPARRIPLVFLSQIIGSALGVLLTAAIFSRSAAQLVLDLQICRFLS</sequence>
<dbReference type="Pfam" id="PF00230">
    <property type="entry name" value="MIP"/>
    <property type="match status" value="1"/>
</dbReference>
<keyword evidence="3 5" id="KW-1133">Transmembrane helix</keyword>
<evidence type="ECO:0000256" key="4">
    <source>
        <dbReference type="ARBA" id="ARBA00023136"/>
    </source>
</evidence>
<reference evidence="6 7" key="1">
    <citation type="journal article" date="2016" name="Mol. Biol. Evol.">
        <title>Genome-Wide Survey of Gut Fungi (Harpellales) Reveals the First Horizontally Transferred Ubiquitin Gene from a Mosquito Host.</title>
        <authorList>
            <person name="Wang Y."/>
            <person name="White M.M."/>
            <person name="Kvist S."/>
            <person name="Moncalvo J.M."/>
        </authorList>
    </citation>
    <scope>NUCLEOTIDE SEQUENCE [LARGE SCALE GENOMIC DNA]</scope>
    <source>
        <strain evidence="6 7">ALG-7-W6</strain>
    </source>
</reference>
<dbReference type="GO" id="GO:0015267">
    <property type="term" value="F:channel activity"/>
    <property type="evidence" value="ECO:0007669"/>
    <property type="project" value="InterPro"/>
</dbReference>
<dbReference type="AlphaFoldDB" id="A0A1R0GNX8"/>
<keyword evidence="7" id="KW-1185">Reference proteome</keyword>
<keyword evidence="4 5" id="KW-0472">Membrane</keyword>
<comment type="subcellular location">
    <subcellularLocation>
        <location evidence="1">Membrane</location>
        <topology evidence="1">Multi-pass membrane protein</topology>
    </subcellularLocation>
</comment>
<feature type="transmembrane region" description="Helical" evidence="5">
    <location>
        <begin position="6"/>
        <end position="25"/>
    </location>
</feature>
<dbReference type="OrthoDB" id="3222at2759"/>
<evidence type="ECO:0000313" key="7">
    <source>
        <dbReference type="Proteomes" id="UP000187455"/>
    </source>
</evidence>
<feature type="non-terminal residue" evidence="6">
    <location>
        <position position="84"/>
    </location>
</feature>